<dbReference type="Proteomes" id="UP000763641">
    <property type="component" value="Unassembled WGS sequence"/>
</dbReference>
<reference evidence="14 15" key="1">
    <citation type="submission" date="2020-12" db="EMBL/GenBank/DDBJ databases">
        <title>Sphingomonas sp.</title>
        <authorList>
            <person name="Kim M.K."/>
        </authorList>
    </citation>
    <scope>NUCLEOTIDE SEQUENCE [LARGE SCALE GENOMIC DNA]</scope>
    <source>
        <strain evidence="14 15">BT552</strain>
    </source>
</reference>
<evidence type="ECO:0000256" key="1">
    <source>
        <dbReference type="ARBA" id="ARBA00004571"/>
    </source>
</evidence>
<keyword evidence="6 8" id="KW-0472">Membrane</keyword>
<proteinExistence type="inferred from homology"/>
<dbReference type="Gene3D" id="2.40.170.20">
    <property type="entry name" value="TonB-dependent receptor, beta-barrel domain"/>
    <property type="match status" value="1"/>
</dbReference>
<evidence type="ECO:0000259" key="13">
    <source>
        <dbReference type="Pfam" id="PF07715"/>
    </source>
</evidence>
<feature type="chain" id="PRO_5046819375" evidence="11">
    <location>
        <begin position="25"/>
        <end position="960"/>
    </location>
</feature>
<dbReference type="EMBL" id="JAFEMC010000008">
    <property type="protein sequence ID" value="MBM6578435.1"/>
    <property type="molecule type" value="Genomic_DNA"/>
</dbReference>
<feature type="domain" description="TonB-dependent receptor plug" evidence="13">
    <location>
        <begin position="67"/>
        <end position="177"/>
    </location>
</feature>
<keyword evidence="15" id="KW-1185">Reference proteome</keyword>
<gene>
    <name evidence="14" type="ORF">ILT43_18805</name>
</gene>
<feature type="region of interest" description="Disordered" evidence="10">
    <location>
        <begin position="24"/>
        <end position="51"/>
    </location>
</feature>
<dbReference type="RefSeq" id="WP_204200531.1">
    <property type="nucleotide sequence ID" value="NZ_JAFEMC010000008.1"/>
</dbReference>
<evidence type="ECO:0000256" key="5">
    <source>
        <dbReference type="ARBA" id="ARBA00023077"/>
    </source>
</evidence>
<feature type="signal peptide" evidence="11">
    <location>
        <begin position="1"/>
        <end position="24"/>
    </location>
</feature>
<comment type="subcellular location">
    <subcellularLocation>
        <location evidence="1 8">Cell outer membrane</location>
        <topology evidence="1 8">Multi-pass membrane protein</topology>
    </subcellularLocation>
</comment>
<evidence type="ECO:0000256" key="6">
    <source>
        <dbReference type="ARBA" id="ARBA00023136"/>
    </source>
</evidence>
<evidence type="ECO:0000256" key="4">
    <source>
        <dbReference type="ARBA" id="ARBA00022692"/>
    </source>
</evidence>
<dbReference type="InterPro" id="IPR037066">
    <property type="entry name" value="Plug_dom_sf"/>
</dbReference>
<feature type="domain" description="TonB-dependent receptor-like beta-barrel" evidence="12">
    <location>
        <begin position="437"/>
        <end position="923"/>
    </location>
</feature>
<dbReference type="SUPFAM" id="SSF56935">
    <property type="entry name" value="Porins"/>
    <property type="match status" value="1"/>
</dbReference>
<evidence type="ECO:0000256" key="11">
    <source>
        <dbReference type="SAM" id="SignalP"/>
    </source>
</evidence>
<sequence>MNFRSRLLATTLAASVLAIVPAHAQTGPGPDSGTGTPTNNIDQNATGEPAEGGEIVVTGSRIARRDLETAAPIAVVGQEEFKLSGTVNVEQVINTLPQVIPGSTAFSNNPGGGVSTLNLRGLGENRTLVLVNGRRWMFYDASQITDLNTIPAFLLEGVDVVTGGASAVYGSDALAGVVNFRLRTDLSGVEAGGQYGLTERGDGRRYEGYVALGTALADNRGHATVYAEYFRREAIFQGARSYSREALGDNGDGSALIPGGSSTTPTARLTSTYGAACPTGNIFCGGGAFFTEPGVSRPRVATDLYNFAPANYLQVPQERYLLGGYADYDMGGGNTAYVEASFVNNRVANELAATPVTGTFQVNINAVSPFLSAANIAALRQLDTVAIAANTVLGDGIVPLSVQRRVLETGGRNSLDERNAFRMLVGVKGPIAEGFNYDAYYSYARTRNANVQAGNISRAAFQAGLNGSADAINIFGPGTLTPAMVDQISIVAQNGDISVLQVANASVSGGLFNLGLGGGDVSIAAGGEYRKLSAEFIPDTALSSGDVIGFNAGDATIGSYNVKEVFGELLIPVAARIPGVYNLELTAAGRYSDYSLGNVGGVWTYAGGATYSPIRDITFRGQYQRAVRAPNVAELFAGGAVNFPQAQDPCALASAAANATIRGLCVATGVPTNLVGTPGLQINNQIQIQTGGNPNLQEEVSDSYTAGVVLRPSFLPGLSMTADYFNLKVENTVSSLGGGLVNTLDLCYNVLQDISSPYCQAFVGTRNALGQFDGTVLPLIGTANVSTLKAEGVDVQVDYQTRFPLSMMGRDDSRLAFFFLGTYTRKSDLTPVAEQPDIVTKCAGTFGLTCGNPTPKYKWTSRVSWIDGGLTTSLRWRHLSAVRDDDDTSDFFVERIPAYNLVDLSFSFNITDQYNLSIGVNNLFDKNPTVLGSNQQQANTFPGTYDVLGRDFFVSTRFKF</sequence>
<keyword evidence="4 8" id="KW-0812">Transmembrane</keyword>
<dbReference type="InterPro" id="IPR012910">
    <property type="entry name" value="Plug_dom"/>
</dbReference>
<dbReference type="InterPro" id="IPR000531">
    <property type="entry name" value="Beta-barrel_TonB"/>
</dbReference>
<keyword evidence="5 9" id="KW-0798">TonB box</keyword>
<evidence type="ECO:0000313" key="15">
    <source>
        <dbReference type="Proteomes" id="UP000763641"/>
    </source>
</evidence>
<accession>A0ABS2DBW5</accession>
<comment type="similarity">
    <text evidence="8 9">Belongs to the TonB-dependent receptor family.</text>
</comment>
<keyword evidence="7 8" id="KW-0998">Cell outer membrane</keyword>
<evidence type="ECO:0000256" key="3">
    <source>
        <dbReference type="ARBA" id="ARBA00022452"/>
    </source>
</evidence>
<evidence type="ECO:0000256" key="8">
    <source>
        <dbReference type="PROSITE-ProRule" id="PRU01360"/>
    </source>
</evidence>
<dbReference type="InterPro" id="IPR039426">
    <property type="entry name" value="TonB-dep_rcpt-like"/>
</dbReference>
<protein>
    <submittedName>
        <fullName evidence="14">TonB-dependent receptor</fullName>
    </submittedName>
</protein>
<keyword evidence="14" id="KW-0675">Receptor</keyword>
<dbReference type="Gene3D" id="2.170.130.10">
    <property type="entry name" value="TonB-dependent receptor, plug domain"/>
    <property type="match status" value="1"/>
</dbReference>
<keyword evidence="2 8" id="KW-0813">Transport</keyword>
<organism evidence="14 15">
    <name type="scientific">Sphingomonas longa</name>
    <dbReference type="NCBI Taxonomy" id="2778730"/>
    <lineage>
        <taxon>Bacteria</taxon>
        <taxon>Pseudomonadati</taxon>
        <taxon>Pseudomonadota</taxon>
        <taxon>Alphaproteobacteria</taxon>
        <taxon>Sphingomonadales</taxon>
        <taxon>Sphingomonadaceae</taxon>
        <taxon>Sphingomonas</taxon>
    </lineage>
</organism>
<evidence type="ECO:0000256" key="9">
    <source>
        <dbReference type="RuleBase" id="RU003357"/>
    </source>
</evidence>
<dbReference type="Pfam" id="PF00593">
    <property type="entry name" value="TonB_dep_Rec_b-barrel"/>
    <property type="match status" value="1"/>
</dbReference>
<keyword evidence="3 8" id="KW-1134">Transmembrane beta strand</keyword>
<evidence type="ECO:0000256" key="2">
    <source>
        <dbReference type="ARBA" id="ARBA00022448"/>
    </source>
</evidence>
<dbReference type="PANTHER" id="PTHR47234:SF2">
    <property type="entry name" value="TONB-DEPENDENT RECEPTOR"/>
    <property type="match status" value="1"/>
</dbReference>
<name>A0ABS2DBW5_9SPHN</name>
<dbReference type="InterPro" id="IPR036942">
    <property type="entry name" value="Beta-barrel_TonB_sf"/>
</dbReference>
<evidence type="ECO:0000259" key="12">
    <source>
        <dbReference type="Pfam" id="PF00593"/>
    </source>
</evidence>
<keyword evidence="11" id="KW-0732">Signal</keyword>
<dbReference type="Pfam" id="PF07715">
    <property type="entry name" value="Plug"/>
    <property type="match status" value="1"/>
</dbReference>
<evidence type="ECO:0000313" key="14">
    <source>
        <dbReference type="EMBL" id="MBM6578435.1"/>
    </source>
</evidence>
<dbReference type="PANTHER" id="PTHR47234">
    <property type="match status" value="1"/>
</dbReference>
<comment type="caution">
    <text evidence="14">The sequence shown here is derived from an EMBL/GenBank/DDBJ whole genome shotgun (WGS) entry which is preliminary data.</text>
</comment>
<evidence type="ECO:0000256" key="10">
    <source>
        <dbReference type="SAM" id="MobiDB-lite"/>
    </source>
</evidence>
<dbReference type="PROSITE" id="PS52016">
    <property type="entry name" value="TONB_DEPENDENT_REC_3"/>
    <property type="match status" value="1"/>
</dbReference>
<feature type="compositionally biased region" description="Low complexity" evidence="10">
    <location>
        <begin position="26"/>
        <end position="38"/>
    </location>
</feature>
<evidence type="ECO:0000256" key="7">
    <source>
        <dbReference type="ARBA" id="ARBA00023237"/>
    </source>
</evidence>